<organism evidence="1 2">
    <name type="scientific">Streptomyces globosus</name>
    <dbReference type="NCBI Taxonomy" id="68209"/>
    <lineage>
        <taxon>Bacteria</taxon>
        <taxon>Bacillati</taxon>
        <taxon>Actinomycetota</taxon>
        <taxon>Actinomycetes</taxon>
        <taxon>Kitasatosporales</taxon>
        <taxon>Streptomycetaceae</taxon>
        <taxon>Streptomyces</taxon>
    </lineage>
</organism>
<dbReference type="RefSeq" id="WP_114059060.1">
    <property type="nucleotide sequence ID" value="NZ_CP030863.1"/>
</dbReference>
<keyword evidence="2" id="KW-1185">Reference proteome</keyword>
<dbReference type="AlphaFoldDB" id="A0A344UAH5"/>
<reference evidence="1 2" key="1">
    <citation type="submission" date="2018-01" db="EMBL/GenBank/DDBJ databases">
        <title>Draft genome Sequence of streptomyces globosus LZH-48.</title>
        <authorList>
            <person name="Ran K."/>
            <person name="Li Z."/>
            <person name="Wei S."/>
            <person name="Dong R."/>
        </authorList>
    </citation>
    <scope>NUCLEOTIDE SEQUENCE [LARGE SCALE GENOMIC DNA]</scope>
    <source>
        <strain evidence="1 2">LZH-48</strain>
        <plasmid evidence="1 2">unnamed1</plasmid>
    </source>
</reference>
<proteinExistence type="predicted"/>
<evidence type="ECO:0000313" key="1">
    <source>
        <dbReference type="EMBL" id="AXE27896.1"/>
    </source>
</evidence>
<dbReference type="Proteomes" id="UP000252004">
    <property type="component" value="Plasmid unnamed1"/>
</dbReference>
<protein>
    <submittedName>
        <fullName evidence="1">Uncharacterized protein</fullName>
    </submittedName>
</protein>
<dbReference type="OrthoDB" id="4130364at2"/>
<sequence length="161" mass="17277">MDTKHCAVVGWVDAIPAPGPRDTVTFDLVVRPADFDTADEDAPDTVITCTSSNPEITHELLTAIQPGDLLRATGILVQPPAPGEPARLTLDALEVLDTALVPVLRDMVLDRYGDYVIIFDADRDQVPVFTAHGTWVGLADNPDAITRLIDIHERVTGGDAG</sequence>
<accession>A0A344UAH5</accession>
<keyword evidence="1" id="KW-0614">Plasmid</keyword>
<dbReference type="KEGG" id="sgz:C0216_30790"/>
<evidence type="ECO:0000313" key="2">
    <source>
        <dbReference type="Proteomes" id="UP000252004"/>
    </source>
</evidence>
<name>A0A344UAH5_9ACTN</name>
<dbReference type="EMBL" id="CP030863">
    <property type="protein sequence ID" value="AXE27896.1"/>
    <property type="molecule type" value="Genomic_DNA"/>
</dbReference>
<geneLocation type="plasmid" evidence="1 2">
    <name>unnamed1</name>
</geneLocation>
<gene>
    <name evidence="1" type="ORF">C0216_30790</name>
</gene>